<keyword evidence="3" id="KW-1185">Reference proteome</keyword>
<keyword evidence="1" id="KW-0175">Coiled coil</keyword>
<dbReference type="EMBL" id="JH370137">
    <property type="protein sequence ID" value="ELA41880.1"/>
    <property type="molecule type" value="Genomic_DNA"/>
</dbReference>
<protein>
    <submittedName>
        <fullName evidence="2">Uncharacterized protein</fullName>
    </submittedName>
</protein>
<sequence>MAIEIDENNQAKKLQKVNTQLSQMEERMDKAAEAYIKCLKFYIDVENELDQKRIEEKSENVKRRKPHSFKNFEFQGLSYRAISEDLNLIYEGIKEEEGFGPENFKRNDAVSCIVDRKKYKGTIVSVNQRGMVIKTQDRRKIKLSWEEIEDGEAKVTKLQSDDE</sequence>
<dbReference type="VEuPathDB" id="MicrosporidiaDB:VICG_01064"/>
<proteinExistence type="predicted"/>
<reference evidence="3" key="1">
    <citation type="submission" date="2011-05" db="EMBL/GenBank/DDBJ databases">
        <title>The genome sequence of Vittaforma corneae strain ATCC 50505.</title>
        <authorList>
            <consortium name="The Broad Institute Genome Sequencing Platform"/>
            <person name="Cuomo C."/>
            <person name="Didier E."/>
            <person name="Bowers L."/>
            <person name="Young S.K."/>
            <person name="Zeng Q."/>
            <person name="Gargeya S."/>
            <person name="Fitzgerald M."/>
            <person name="Haas B."/>
            <person name="Abouelleil A."/>
            <person name="Alvarado L."/>
            <person name="Arachchi H.M."/>
            <person name="Berlin A."/>
            <person name="Chapman S.B."/>
            <person name="Gearin G."/>
            <person name="Goldberg J."/>
            <person name="Griggs A."/>
            <person name="Gujja S."/>
            <person name="Hansen M."/>
            <person name="Heiman D."/>
            <person name="Howarth C."/>
            <person name="Larimer J."/>
            <person name="Lui A."/>
            <person name="MacDonald P.J.P."/>
            <person name="McCowen C."/>
            <person name="Montmayeur A."/>
            <person name="Murphy C."/>
            <person name="Neiman D."/>
            <person name="Pearson M."/>
            <person name="Priest M."/>
            <person name="Roberts A."/>
            <person name="Saif S."/>
            <person name="Shea T."/>
            <person name="Sisk P."/>
            <person name="Stolte C."/>
            <person name="Sykes S."/>
            <person name="Wortman J."/>
            <person name="Nusbaum C."/>
            <person name="Birren B."/>
        </authorList>
    </citation>
    <scope>NUCLEOTIDE SEQUENCE [LARGE SCALE GENOMIC DNA]</scope>
    <source>
        <strain evidence="3">ATCC 50505</strain>
    </source>
</reference>
<evidence type="ECO:0000313" key="3">
    <source>
        <dbReference type="Proteomes" id="UP000011082"/>
    </source>
</evidence>
<organism evidence="2 3">
    <name type="scientific">Vittaforma corneae (strain ATCC 50505)</name>
    <name type="common">Microsporidian parasite</name>
    <name type="synonym">Nosema corneum</name>
    <dbReference type="NCBI Taxonomy" id="993615"/>
    <lineage>
        <taxon>Eukaryota</taxon>
        <taxon>Fungi</taxon>
        <taxon>Fungi incertae sedis</taxon>
        <taxon>Microsporidia</taxon>
        <taxon>Nosematidae</taxon>
        <taxon>Vittaforma</taxon>
    </lineage>
</organism>
<name>L2GMZ9_VITCO</name>
<dbReference type="RefSeq" id="XP_007604510.1">
    <property type="nucleotide sequence ID" value="XM_007604448.1"/>
</dbReference>
<dbReference type="OrthoDB" id="2195938at2759"/>
<accession>L2GMZ9</accession>
<evidence type="ECO:0000313" key="2">
    <source>
        <dbReference type="EMBL" id="ELA41880.1"/>
    </source>
</evidence>
<dbReference type="Proteomes" id="UP000011082">
    <property type="component" value="Unassembled WGS sequence"/>
</dbReference>
<evidence type="ECO:0000256" key="1">
    <source>
        <dbReference type="SAM" id="Coils"/>
    </source>
</evidence>
<dbReference type="GeneID" id="19881775"/>
<feature type="coiled-coil region" evidence="1">
    <location>
        <begin position="7"/>
        <end position="34"/>
    </location>
</feature>
<dbReference type="AlphaFoldDB" id="L2GMZ9"/>
<dbReference type="HOGENOM" id="CLU_1628325_0_0_1"/>
<dbReference type="InParanoid" id="L2GMZ9"/>
<gene>
    <name evidence="2" type="ORF">VICG_01064</name>
</gene>